<comment type="caution">
    <text evidence="2">The sequence shown here is derived from an EMBL/GenBank/DDBJ whole genome shotgun (WGS) entry which is preliminary data.</text>
</comment>
<name>A0A2B4RLE1_STYPI</name>
<keyword evidence="3" id="KW-1185">Reference proteome</keyword>
<accession>A0A2B4RLE1</accession>
<dbReference type="Proteomes" id="UP000225706">
    <property type="component" value="Unassembled WGS sequence"/>
</dbReference>
<organism evidence="2 3">
    <name type="scientific">Stylophora pistillata</name>
    <name type="common">Smooth cauliflower coral</name>
    <dbReference type="NCBI Taxonomy" id="50429"/>
    <lineage>
        <taxon>Eukaryota</taxon>
        <taxon>Metazoa</taxon>
        <taxon>Cnidaria</taxon>
        <taxon>Anthozoa</taxon>
        <taxon>Hexacorallia</taxon>
        <taxon>Scleractinia</taxon>
        <taxon>Astrocoeniina</taxon>
        <taxon>Pocilloporidae</taxon>
        <taxon>Stylophora</taxon>
    </lineage>
</organism>
<sequence>MDDRSCPIGQDLMTVSSSTKGINAFDPKPAISNWFLGSKRKRHFVLVSSGQLSVTAKGTNRTASGTRLEPEEDEILPPLPQISEDESDVE</sequence>
<protein>
    <submittedName>
        <fullName evidence="2">Uncharacterized protein</fullName>
    </submittedName>
</protein>
<reference evidence="3" key="1">
    <citation type="journal article" date="2017" name="bioRxiv">
        <title>Comparative analysis of the genomes of Stylophora pistillata and Acropora digitifera provides evidence for extensive differences between species of corals.</title>
        <authorList>
            <person name="Voolstra C.R."/>
            <person name="Li Y."/>
            <person name="Liew Y.J."/>
            <person name="Baumgarten S."/>
            <person name="Zoccola D."/>
            <person name="Flot J.-F."/>
            <person name="Tambutte S."/>
            <person name="Allemand D."/>
            <person name="Aranda M."/>
        </authorList>
    </citation>
    <scope>NUCLEOTIDE SEQUENCE [LARGE SCALE GENOMIC DNA]</scope>
</reference>
<evidence type="ECO:0000256" key="1">
    <source>
        <dbReference type="SAM" id="MobiDB-lite"/>
    </source>
</evidence>
<dbReference type="AlphaFoldDB" id="A0A2B4RLE1"/>
<feature type="compositionally biased region" description="Polar residues" evidence="1">
    <location>
        <begin position="55"/>
        <end position="65"/>
    </location>
</feature>
<feature type="region of interest" description="Disordered" evidence="1">
    <location>
        <begin position="55"/>
        <end position="90"/>
    </location>
</feature>
<proteinExistence type="predicted"/>
<dbReference type="EMBL" id="LSMT01000500">
    <property type="protein sequence ID" value="PFX17062.1"/>
    <property type="molecule type" value="Genomic_DNA"/>
</dbReference>
<evidence type="ECO:0000313" key="3">
    <source>
        <dbReference type="Proteomes" id="UP000225706"/>
    </source>
</evidence>
<evidence type="ECO:0000313" key="2">
    <source>
        <dbReference type="EMBL" id="PFX17062.1"/>
    </source>
</evidence>
<gene>
    <name evidence="2" type="ORF">AWC38_SpisGene18636</name>
</gene>